<accession>A0A3P3ZLB1</accession>
<dbReference type="EMBL" id="UOYP01000013">
    <property type="protein sequence ID" value="VAY86593.1"/>
    <property type="molecule type" value="Genomic_DNA"/>
</dbReference>
<proteinExistence type="predicted"/>
<evidence type="ECO:0000313" key="1">
    <source>
        <dbReference type="EMBL" id="VAY86593.1"/>
    </source>
</evidence>
<protein>
    <submittedName>
        <fullName evidence="1">Uncharacterized protein</fullName>
    </submittedName>
</protein>
<dbReference type="AlphaFoldDB" id="A0A3P3ZLB1"/>
<gene>
    <name evidence="1" type="ORF">CARN8_110005</name>
</gene>
<name>A0A3P3ZLB1_9ZZZZ</name>
<reference evidence="1" key="1">
    <citation type="submission" date="2018-10" db="EMBL/GenBank/DDBJ databases">
        <authorList>
            <person name="Plewniak F."/>
        </authorList>
    </citation>
    <scope>NUCLEOTIDE SEQUENCE</scope>
</reference>
<organism evidence="1">
    <name type="scientific">mine drainage metagenome</name>
    <dbReference type="NCBI Taxonomy" id="410659"/>
    <lineage>
        <taxon>unclassified sequences</taxon>
        <taxon>metagenomes</taxon>
        <taxon>ecological metagenomes</taxon>
    </lineage>
</organism>
<sequence length="53" mass="6200">MDCTFYRIRAVTGQRVPLTRFNGSEKIVGQNGKEFGRRDWIRTNDPHHVKVVL</sequence>